<evidence type="ECO:0000256" key="3">
    <source>
        <dbReference type="ARBA" id="ARBA00022729"/>
    </source>
</evidence>
<dbReference type="OMA" id="WIRDVET"/>
<dbReference type="GO" id="GO:0005576">
    <property type="term" value="C:extracellular region"/>
    <property type="evidence" value="ECO:0007669"/>
    <property type="project" value="TreeGrafter"/>
</dbReference>
<evidence type="ECO:0000256" key="2">
    <source>
        <dbReference type="ARBA" id="ARBA00022448"/>
    </source>
</evidence>
<comment type="similarity">
    <text evidence="1">Belongs to the bacterial solute-binding protein 3 family.</text>
</comment>
<gene>
    <name evidence="4" type="ORF">SPRI_0886</name>
</gene>
<name>A0A0M4DEB1_STRPR</name>
<reference evidence="4 5" key="1">
    <citation type="submission" date="2015-08" db="EMBL/GenBank/DDBJ databases">
        <title>Genome sequence of the pristinamycin over-producing bacterium Streptomyces pristinaespiralis HCCB10218.</title>
        <authorList>
            <person name="Tian J."/>
            <person name="Yang J."/>
            <person name="Li L."/>
            <person name="Ruan L."/>
            <person name="Wei W."/>
            <person name="Zheng G."/>
            <person name="Wei Z."/>
            <person name="Yang S."/>
            <person name="Ge M."/>
            <person name="Jiang W."/>
            <person name="Lu Y."/>
        </authorList>
    </citation>
    <scope>NUCLEOTIDE SEQUENCE [LARGE SCALE GENOMIC DNA]</scope>
    <source>
        <strain evidence="4 5">HCCB 10218</strain>
    </source>
</reference>
<organism evidence="4">
    <name type="scientific">Streptomyces pristinaespiralis</name>
    <dbReference type="NCBI Taxonomy" id="38300"/>
    <lineage>
        <taxon>Bacteria</taxon>
        <taxon>Bacillati</taxon>
        <taxon>Actinomycetota</taxon>
        <taxon>Actinomycetes</taxon>
        <taxon>Kitasatosporales</taxon>
        <taxon>Streptomycetaceae</taxon>
        <taxon>Streptomyces</taxon>
    </lineage>
</organism>
<evidence type="ECO:0000256" key="1">
    <source>
        <dbReference type="ARBA" id="ARBA00010333"/>
    </source>
</evidence>
<dbReference type="KEGG" id="spri:SPRI_0886"/>
<evidence type="ECO:0000313" key="5">
    <source>
        <dbReference type="Proteomes" id="UP000060513"/>
    </source>
</evidence>
<dbReference type="Gene3D" id="3.40.190.10">
    <property type="entry name" value="Periplasmic binding protein-like II"/>
    <property type="match status" value="2"/>
</dbReference>
<dbReference type="OrthoDB" id="3229768at2"/>
<dbReference type="STRING" id="38300.SPRI_0886"/>
<keyword evidence="2" id="KW-0813">Transport</keyword>
<dbReference type="InterPro" id="IPR001638">
    <property type="entry name" value="Solute-binding_3/MltF_N"/>
</dbReference>
<dbReference type="PATRIC" id="fig|38300.4.peg.951"/>
<dbReference type="SMART" id="SM00062">
    <property type="entry name" value="PBPb"/>
    <property type="match status" value="1"/>
</dbReference>
<protein>
    <submittedName>
        <fullName evidence="4">Glutamate-binding protein</fullName>
    </submittedName>
</protein>
<dbReference type="InterPro" id="IPR051455">
    <property type="entry name" value="Bact_solute-bind_prot3"/>
</dbReference>
<dbReference type="SUPFAM" id="SSF53850">
    <property type="entry name" value="Periplasmic binding protein-like II"/>
    <property type="match status" value="1"/>
</dbReference>
<dbReference type="GO" id="GO:0030288">
    <property type="term" value="C:outer membrane-bounded periplasmic space"/>
    <property type="evidence" value="ECO:0007669"/>
    <property type="project" value="TreeGrafter"/>
</dbReference>
<proteinExistence type="inferred from homology"/>
<dbReference type="RefSeq" id="WP_005308683.1">
    <property type="nucleotide sequence ID" value="NZ_CP011340.1"/>
</dbReference>
<sequence length="301" mass="32762">MSDIPESRLPAVRVPRRVVGAATAVATLVSLAACSTEEPRPEFLGVNRVTVAMHNDLPGLSYSSNYDRSGLDFLLLQHIEEELDVAFSEPVDVSSGDRVTQLLERKADMTIASFSITAERMDEIDFVGPYLTTRQGFLVAADSDVETLADLRGTTICTWEGTTSQEALDDILDTVGADPVTLDDASDCIDQLIAGQVQAVSTDQAILYGFARQHEKDGLRVVPDVTIGAPQHYGIGLPKGYAADCRRLEAWLKRHVGTSTWIRDVETSLPALTEEDRGWISSHKPSSAAIEARSCRDRTSP</sequence>
<dbReference type="Proteomes" id="UP000060513">
    <property type="component" value="Chromosome"/>
</dbReference>
<dbReference type="AlphaFoldDB" id="A0A0M4DEB1"/>
<dbReference type="GO" id="GO:0006865">
    <property type="term" value="P:amino acid transport"/>
    <property type="evidence" value="ECO:0007669"/>
    <property type="project" value="TreeGrafter"/>
</dbReference>
<accession>A0A0M4DEB1</accession>
<dbReference type="Pfam" id="PF00497">
    <property type="entry name" value="SBP_bac_3"/>
    <property type="match status" value="1"/>
</dbReference>
<dbReference type="PANTHER" id="PTHR30085">
    <property type="entry name" value="AMINO ACID ABC TRANSPORTER PERMEASE"/>
    <property type="match status" value="1"/>
</dbReference>
<keyword evidence="3" id="KW-0732">Signal</keyword>
<dbReference type="EMBL" id="CP011340">
    <property type="protein sequence ID" value="ALC19192.1"/>
    <property type="molecule type" value="Genomic_DNA"/>
</dbReference>
<dbReference type="GeneID" id="97238036"/>
<dbReference type="PANTHER" id="PTHR30085:SF6">
    <property type="entry name" value="ABC TRANSPORTER GLUTAMINE-BINDING PROTEIN GLNH"/>
    <property type="match status" value="1"/>
</dbReference>
<evidence type="ECO:0000313" key="4">
    <source>
        <dbReference type="EMBL" id="ALC19192.1"/>
    </source>
</evidence>